<dbReference type="EMBL" id="QEKV01000002">
    <property type="protein sequence ID" value="PVY95326.1"/>
    <property type="molecule type" value="Genomic_DNA"/>
</dbReference>
<comment type="caution">
    <text evidence="8">The sequence shown here is derived from an EMBL/GenBank/DDBJ whole genome shotgun (WGS) entry which is preliminary data.</text>
</comment>
<keyword evidence="2" id="KW-1003">Cell membrane</keyword>
<dbReference type="Pfam" id="PF02588">
    <property type="entry name" value="YitT_membrane"/>
    <property type="match status" value="1"/>
</dbReference>
<sequence>MDRDISVDKIKHKTTFTEVLLIGLGVLMVASGIHFFLVPSNLSTGGASGLAVVLSHYIPLDYGPIFALLNIILFAVGFMIIGKEFGIKTVLVTAALSGAVWLMEYFLPVTNPLTDDLLLNTIMGTMLQGVGVGIVLNQYTSTGGTDIIAKILQKFFGLDLGAGCLITDALIVLAAANAFGIEIFLYSVIGIIVNSVMVSVTISGMNTSRFVFINSLKHKEISDYIVNELDRTANLIPYVGAYSKKENTLIVTCISNREYMKLKEYVYRIDSRAFVIVSSASEILGEKWRRFLD</sequence>
<feature type="transmembrane region" description="Helical" evidence="6">
    <location>
        <begin position="62"/>
        <end position="82"/>
    </location>
</feature>
<evidence type="ECO:0000313" key="9">
    <source>
        <dbReference type="Proteomes" id="UP000245793"/>
    </source>
</evidence>
<keyword evidence="9" id="KW-1185">Reference proteome</keyword>
<dbReference type="AlphaFoldDB" id="A0A2U1E5V3"/>
<evidence type="ECO:0000313" key="8">
    <source>
        <dbReference type="EMBL" id="PVY95326.1"/>
    </source>
</evidence>
<dbReference type="Gene3D" id="3.30.70.120">
    <property type="match status" value="1"/>
</dbReference>
<dbReference type="RefSeq" id="WP_034544878.1">
    <property type="nucleotide sequence ID" value="NZ_CAUPJO010000004.1"/>
</dbReference>
<dbReference type="CDD" id="cd16380">
    <property type="entry name" value="YitT_C"/>
    <property type="match status" value="1"/>
</dbReference>
<evidence type="ECO:0000256" key="1">
    <source>
        <dbReference type="ARBA" id="ARBA00004651"/>
    </source>
</evidence>
<feature type="transmembrane region" description="Helical" evidence="6">
    <location>
        <begin position="156"/>
        <end position="177"/>
    </location>
</feature>
<feature type="transmembrane region" description="Helical" evidence="6">
    <location>
        <begin position="89"/>
        <end position="106"/>
    </location>
</feature>
<feature type="transmembrane region" description="Helical" evidence="6">
    <location>
        <begin position="118"/>
        <end position="136"/>
    </location>
</feature>
<accession>A0A2U1E5V3</accession>
<dbReference type="Proteomes" id="UP000245793">
    <property type="component" value="Unassembled WGS sequence"/>
</dbReference>
<feature type="domain" description="DUF2179" evidence="7">
    <location>
        <begin position="232"/>
        <end position="285"/>
    </location>
</feature>
<evidence type="ECO:0000256" key="5">
    <source>
        <dbReference type="ARBA" id="ARBA00023136"/>
    </source>
</evidence>
<evidence type="ECO:0000259" key="7">
    <source>
        <dbReference type="Pfam" id="PF10035"/>
    </source>
</evidence>
<dbReference type="PIRSF" id="PIRSF006483">
    <property type="entry name" value="Membrane_protein_YitT"/>
    <property type="match status" value="1"/>
</dbReference>
<keyword evidence="3 6" id="KW-0812">Transmembrane</keyword>
<protein>
    <submittedName>
        <fullName evidence="8">Uncharacterized membrane-anchored protein YitT (DUF2179 family)</fullName>
    </submittedName>
</protein>
<dbReference type="PANTHER" id="PTHR33545">
    <property type="entry name" value="UPF0750 MEMBRANE PROTEIN YITT-RELATED"/>
    <property type="match status" value="1"/>
</dbReference>
<reference evidence="8 9" key="1">
    <citation type="submission" date="2018-04" db="EMBL/GenBank/DDBJ databases">
        <title>Genomic Encyclopedia of Type Strains, Phase IV (KMG-IV): sequencing the most valuable type-strain genomes for metagenomic binning, comparative biology and taxonomic classification.</title>
        <authorList>
            <person name="Goeker M."/>
        </authorList>
    </citation>
    <scope>NUCLEOTIDE SEQUENCE [LARGE SCALE GENOMIC DNA]</scope>
    <source>
        <strain evidence="8 9">DSM 20705</strain>
    </source>
</reference>
<evidence type="ECO:0000256" key="6">
    <source>
        <dbReference type="SAM" id="Phobius"/>
    </source>
</evidence>
<dbReference type="InterPro" id="IPR003740">
    <property type="entry name" value="YitT"/>
</dbReference>
<evidence type="ECO:0000256" key="4">
    <source>
        <dbReference type="ARBA" id="ARBA00022989"/>
    </source>
</evidence>
<keyword evidence="5 6" id="KW-0472">Membrane</keyword>
<proteinExistence type="predicted"/>
<organism evidence="8 9">
    <name type="scientific">Ezakiella coagulans</name>
    <dbReference type="NCBI Taxonomy" id="46507"/>
    <lineage>
        <taxon>Bacteria</taxon>
        <taxon>Bacillati</taxon>
        <taxon>Bacillota</taxon>
        <taxon>Tissierellia</taxon>
        <taxon>Ezakiella</taxon>
    </lineage>
</organism>
<dbReference type="InterPro" id="IPR019264">
    <property type="entry name" value="DUF2179"/>
</dbReference>
<evidence type="ECO:0000256" key="3">
    <source>
        <dbReference type="ARBA" id="ARBA00022692"/>
    </source>
</evidence>
<dbReference type="Pfam" id="PF10035">
    <property type="entry name" value="DUF2179"/>
    <property type="match status" value="1"/>
</dbReference>
<dbReference type="GO" id="GO:0005886">
    <property type="term" value="C:plasma membrane"/>
    <property type="evidence" value="ECO:0007669"/>
    <property type="project" value="UniProtKB-SubCell"/>
</dbReference>
<dbReference type="InterPro" id="IPR051461">
    <property type="entry name" value="UPF0750_membrane"/>
</dbReference>
<feature type="transmembrane region" description="Helical" evidence="6">
    <location>
        <begin position="20"/>
        <end position="42"/>
    </location>
</feature>
<gene>
    <name evidence="8" type="ORF">C7381_102216</name>
</gene>
<keyword evidence="4 6" id="KW-1133">Transmembrane helix</keyword>
<dbReference type="PANTHER" id="PTHR33545:SF9">
    <property type="entry name" value="UPF0750 MEMBRANE PROTEIN YITE"/>
    <property type="match status" value="1"/>
</dbReference>
<name>A0A2U1E5V3_9FIRM</name>
<feature type="transmembrane region" description="Helical" evidence="6">
    <location>
        <begin position="183"/>
        <end position="202"/>
    </location>
</feature>
<dbReference type="InterPro" id="IPR015867">
    <property type="entry name" value="N-reg_PII/ATP_PRibTrfase_C"/>
</dbReference>
<evidence type="ECO:0000256" key="2">
    <source>
        <dbReference type="ARBA" id="ARBA00022475"/>
    </source>
</evidence>
<comment type="subcellular location">
    <subcellularLocation>
        <location evidence="1">Cell membrane</location>
        <topology evidence="1">Multi-pass membrane protein</topology>
    </subcellularLocation>
</comment>